<proteinExistence type="predicted"/>
<evidence type="ECO:0000313" key="1">
    <source>
        <dbReference type="EMBL" id="JAI05471.1"/>
    </source>
</evidence>
<organism evidence="1">
    <name type="scientific">Anguilla anguilla</name>
    <name type="common">European freshwater eel</name>
    <name type="synonym">Muraena anguilla</name>
    <dbReference type="NCBI Taxonomy" id="7936"/>
    <lineage>
        <taxon>Eukaryota</taxon>
        <taxon>Metazoa</taxon>
        <taxon>Chordata</taxon>
        <taxon>Craniata</taxon>
        <taxon>Vertebrata</taxon>
        <taxon>Euteleostomi</taxon>
        <taxon>Actinopterygii</taxon>
        <taxon>Neopterygii</taxon>
        <taxon>Teleostei</taxon>
        <taxon>Anguilliformes</taxon>
        <taxon>Anguillidae</taxon>
        <taxon>Anguilla</taxon>
    </lineage>
</organism>
<protein>
    <submittedName>
        <fullName evidence="1">Uncharacterized protein</fullName>
    </submittedName>
</protein>
<reference evidence="1" key="2">
    <citation type="journal article" date="2015" name="Fish Shellfish Immunol.">
        <title>Early steps in the European eel (Anguilla anguilla)-Vibrio vulnificus interaction in the gills: Role of the RtxA13 toxin.</title>
        <authorList>
            <person name="Callol A."/>
            <person name="Pajuelo D."/>
            <person name="Ebbesson L."/>
            <person name="Teles M."/>
            <person name="MacKenzie S."/>
            <person name="Amaro C."/>
        </authorList>
    </citation>
    <scope>NUCLEOTIDE SEQUENCE</scope>
</reference>
<sequence length="34" mass="4048">MKVWEKLINSLTQDKSLVRHKYTKEMAPTRTINS</sequence>
<reference evidence="1" key="1">
    <citation type="submission" date="2014-11" db="EMBL/GenBank/DDBJ databases">
        <authorList>
            <person name="Amaro Gonzalez C."/>
        </authorList>
    </citation>
    <scope>NUCLEOTIDE SEQUENCE</scope>
</reference>
<dbReference type="AlphaFoldDB" id="A0A0E9XUC4"/>
<dbReference type="EMBL" id="GBXM01003107">
    <property type="protein sequence ID" value="JAI05471.1"/>
    <property type="molecule type" value="Transcribed_RNA"/>
</dbReference>
<name>A0A0E9XUC4_ANGAN</name>
<accession>A0A0E9XUC4</accession>